<dbReference type="InterPro" id="IPR036397">
    <property type="entry name" value="RNaseH_sf"/>
</dbReference>
<evidence type="ECO:0000313" key="5">
    <source>
        <dbReference type="EMBL" id="CDG68977.1"/>
    </source>
</evidence>
<dbReference type="FunFam" id="3.30.420.10:FF:000034">
    <property type="entry name" value="3'-5' exoribonuclease 1"/>
    <property type="match status" value="1"/>
</dbReference>
<dbReference type="CDD" id="cd06133">
    <property type="entry name" value="ERI-1_3'hExo_like"/>
    <property type="match status" value="1"/>
</dbReference>
<dbReference type="OMA" id="MHSGQLM"/>
<feature type="domain" description="Exonuclease" evidence="4">
    <location>
        <begin position="96"/>
        <end position="279"/>
    </location>
</feature>
<keyword evidence="3" id="KW-0269">Exonuclease</keyword>
<keyword evidence="2" id="KW-0378">Hydrolase</keyword>
<dbReference type="InterPro" id="IPR051274">
    <property type="entry name" value="3-5_Exoribonuclease"/>
</dbReference>
<organism evidence="5">
    <name type="scientific">Hydra vulgaris</name>
    <name type="common">Hydra</name>
    <name type="synonym">Hydra attenuata</name>
    <dbReference type="NCBI Taxonomy" id="6087"/>
    <lineage>
        <taxon>Eukaryota</taxon>
        <taxon>Metazoa</taxon>
        <taxon>Cnidaria</taxon>
        <taxon>Hydrozoa</taxon>
        <taxon>Hydroidolina</taxon>
        <taxon>Anthoathecata</taxon>
        <taxon>Aplanulata</taxon>
        <taxon>Hydridae</taxon>
        <taxon>Hydra</taxon>
    </lineage>
</organism>
<protein>
    <submittedName>
        <fullName evidence="5">3'-5' exoribonuclease 1</fullName>
    </submittedName>
</protein>
<accession>T2MAJ4</accession>
<dbReference type="SUPFAM" id="SSF53098">
    <property type="entry name" value="Ribonuclease H-like"/>
    <property type="match status" value="1"/>
</dbReference>
<dbReference type="OrthoDB" id="448399at2759"/>
<dbReference type="SMART" id="SM00479">
    <property type="entry name" value="EXOIII"/>
    <property type="match status" value="1"/>
</dbReference>
<dbReference type="KEGG" id="hmg:100210018"/>
<dbReference type="InterPro" id="IPR012337">
    <property type="entry name" value="RNaseH-like_sf"/>
</dbReference>
<dbReference type="InterPro" id="IPR013520">
    <property type="entry name" value="Ribonucl_H"/>
</dbReference>
<evidence type="ECO:0000256" key="1">
    <source>
        <dbReference type="ARBA" id="ARBA00022722"/>
    </source>
</evidence>
<dbReference type="Pfam" id="PF00929">
    <property type="entry name" value="RNase_T"/>
    <property type="match status" value="1"/>
</dbReference>
<evidence type="ECO:0000256" key="2">
    <source>
        <dbReference type="ARBA" id="ARBA00022801"/>
    </source>
</evidence>
<dbReference type="GO" id="GO:0003676">
    <property type="term" value="F:nucleic acid binding"/>
    <property type="evidence" value="ECO:0007669"/>
    <property type="project" value="InterPro"/>
</dbReference>
<keyword evidence="1" id="KW-0540">Nuclease</keyword>
<dbReference type="GeneID" id="100210018"/>
<evidence type="ECO:0000259" key="4">
    <source>
        <dbReference type="SMART" id="SM00479"/>
    </source>
</evidence>
<evidence type="ECO:0000256" key="3">
    <source>
        <dbReference type="ARBA" id="ARBA00022839"/>
    </source>
</evidence>
<dbReference type="Gene3D" id="3.30.420.10">
    <property type="entry name" value="Ribonuclease H-like superfamily/Ribonuclease H"/>
    <property type="match status" value="1"/>
</dbReference>
<reference evidence="5" key="1">
    <citation type="journal article" date="2013" name="Genome Biol. Evol.">
        <title>Punctuated emergences of genetic and phenotypic innovations in eumetazoan, bilaterian, euteleostome, and hominidae ancestors.</title>
        <authorList>
            <person name="Wenger Y."/>
            <person name="Galliot B."/>
        </authorList>
    </citation>
    <scope>NUCLEOTIDE SEQUENCE</scope>
    <source>
        <tissue evidence="5">Whole animals</tissue>
    </source>
</reference>
<dbReference type="InterPro" id="IPR036361">
    <property type="entry name" value="SAP_dom_sf"/>
</dbReference>
<dbReference type="AlphaFoldDB" id="T2MAJ4"/>
<dbReference type="GO" id="GO:0000175">
    <property type="term" value="F:3'-5'-RNA exonuclease activity"/>
    <property type="evidence" value="ECO:0007669"/>
    <property type="project" value="InterPro"/>
</dbReference>
<name>T2MAJ4_HYDVU</name>
<proteinExistence type="evidence at transcript level"/>
<gene>
    <name evidence="5" type="primary">ERI1</name>
</gene>
<dbReference type="PANTHER" id="PTHR23044:SF61">
    <property type="entry name" value="3'-5' EXORIBONUCLEASE 1-RELATED"/>
    <property type="match status" value="1"/>
</dbReference>
<dbReference type="PANTHER" id="PTHR23044">
    <property type="entry name" value="3'-5' EXONUCLEASE ERI1-RELATED"/>
    <property type="match status" value="1"/>
</dbReference>
<dbReference type="Gene3D" id="1.10.720.30">
    <property type="entry name" value="SAP domain"/>
    <property type="match status" value="1"/>
</dbReference>
<sequence>MKMTENGLHNSISVHKEESLVHSSEFDHPVYKKISAANGRINKMTNIELLEALTYLKLGTKGTKEILQKRLKAQVKKQHLAENNLVANPKSCYVDYYVVIDFEATCDEPNPSGFQHEIIEFPAVLVKTSTLEIVSEFHSYCRPVINPVLSEFCKSLTGITQVQVESSSVFEVVLQRFDKWLKQQVMPTETFCIATDGPWDLDRFLKNQCKTLNIQIPHYFHRWVNIRKHFYNYYKINQANVELMLQHLGMEFEGRPHRGIDDARNIARILIQLIRDGADPLINESLR</sequence>
<dbReference type="EMBL" id="HAAD01002745">
    <property type="protein sequence ID" value="CDG68977.1"/>
    <property type="molecule type" value="mRNA"/>
</dbReference>
<dbReference type="InterPro" id="IPR047201">
    <property type="entry name" value="ERI-1_3'hExo-like"/>
</dbReference>